<proteinExistence type="predicted"/>
<dbReference type="AlphaFoldDB" id="A0A267FHL3"/>
<organism evidence="2 3">
    <name type="scientific">Macrostomum lignano</name>
    <dbReference type="NCBI Taxonomy" id="282301"/>
    <lineage>
        <taxon>Eukaryota</taxon>
        <taxon>Metazoa</taxon>
        <taxon>Spiralia</taxon>
        <taxon>Lophotrochozoa</taxon>
        <taxon>Platyhelminthes</taxon>
        <taxon>Rhabditophora</taxon>
        <taxon>Macrostomorpha</taxon>
        <taxon>Macrostomida</taxon>
        <taxon>Macrostomidae</taxon>
        <taxon>Macrostomum</taxon>
    </lineage>
</organism>
<feature type="domain" description="F-box" evidence="1">
    <location>
        <begin position="17"/>
        <end position="64"/>
    </location>
</feature>
<dbReference type="SUPFAM" id="SSF81383">
    <property type="entry name" value="F-box domain"/>
    <property type="match status" value="1"/>
</dbReference>
<dbReference type="Gene3D" id="1.20.1280.50">
    <property type="match status" value="1"/>
</dbReference>
<feature type="non-terminal residue" evidence="2">
    <location>
        <position position="1"/>
    </location>
</feature>
<reference evidence="2 3" key="1">
    <citation type="submission" date="2017-06" db="EMBL/GenBank/DDBJ databases">
        <title>A platform for efficient transgenesis in Macrostomum lignano, a flatworm model organism for stem cell research.</title>
        <authorList>
            <person name="Berezikov E."/>
        </authorList>
    </citation>
    <scope>NUCLEOTIDE SEQUENCE [LARGE SCALE GENOMIC DNA]</scope>
    <source>
        <strain evidence="2">DV1</strain>
        <tissue evidence="2">Whole organism</tissue>
    </source>
</reference>
<sequence>NQDKTDLYSTCLEKFSTDPLRNLPCELQSQILSLLDCRSLANCRLVNSHWLARVDFDSHLWSAVGLRMGLRRRPSRDCASDRRFIQETAAKCRLSCAWIDCTEGAVERTDSGQVGLSPMTTSPKLKSLWRLVCLRVCQVPGRQTRLHLWHYAPNTNRLSEANSCQSAQILCPAGSVYDGAGNEAFRWWPGALSSGCHVGSHLGCLADCGGVACAVAQPPSRSVSANALGAILVRLPLAPFSSSPTTSKWSTLDMTGCSGRLERLAAIGLHTCVSGNAGYAGAAGRRNSLQSRSMLSEKSAGSVQVALGLTASNRLMAWIVSDKTSAAPESRAPIAASLQLSALAAQQPHQKHQLPSDSSQCRLWCLSESPGRRCRRRNLRTRRVSLSTLLPTPAMSALQSQPRRCFVVAALTDGTAAVVQLHCSCCCCGGGSDSSIGVRLQCVARIGSDDQLVRDVLPFNAAPPPASGFGDNEASADDNADDTVGFTAVMTPASASTTEPMFWLREFACRDDCKPTSGSSTATSDIWDAWICRSAAAYSLPSNYERLVLCAVGRTFLCLFASHWSAGAALLVYRRAKELPLFVVEFPQYAQTFPRYELHPPVWVNQIWFDRGITSNTEEDIDDNGNGAKTAQDKDDSAGLQPLLLFACPMRGFSRCLLLSCSRLGGCQLDNAMATSAATTDVESEASGGGVIGMSRSAGGLHLVACSGYEFNGCKQLSRRRSVGLPR</sequence>
<dbReference type="EMBL" id="NIVC01001022">
    <property type="protein sequence ID" value="PAA73261.1"/>
    <property type="molecule type" value="Genomic_DNA"/>
</dbReference>
<dbReference type="Pfam" id="PF12937">
    <property type="entry name" value="F-box-like"/>
    <property type="match status" value="1"/>
</dbReference>
<dbReference type="Proteomes" id="UP000215902">
    <property type="component" value="Unassembled WGS sequence"/>
</dbReference>
<dbReference type="PROSITE" id="PS50181">
    <property type="entry name" value="FBOX"/>
    <property type="match status" value="1"/>
</dbReference>
<keyword evidence="3" id="KW-1185">Reference proteome</keyword>
<evidence type="ECO:0000313" key="3">
    <source>
        <dbReference type="Proteomes" id="UP000215902"/>
    </source>
</evidence>
<dbReference type="InterPro" id="IPR036047">
    <property type="entry name" value="F-box-like_dom_sf"/>
</dbReference>
<name>A0A267FHL3_9PLAT</name>
<comment type="caution">
    <text evidence="2">The sequence shown here is derived from an EMBL/GenBank/DDBJ whole genome shotgun (WGS) entry which is preliminary data.</text>
</comment>
<accession>A0A267FHL3</accession>
<evidence type="ECO:0000313" key="2">
    <source>
        <dbReference type="EMBL" id="PAA73261.1"/>
    </source>
</evidence>
<protein>
    <recommendedName>
        <fullName evidence="1">F-box domain-containing protein</fullName>
    </recommendedName>
</protein>
<evidence type="ECO:0000259" key="1">
    <source>
        <dbReference type="PROSITE" id="PS50181"/>
    </source>
</evidence>
<gene>
    <name evidence="2" type="ORF">BOX15_Mlig006661g1</name>
</gene>
<dbReference type="InterPro" id="IPR001810">
    <property type="entry name" value="F-box_dom"/>
</dbReference>